<comment type="caution">
    <text evidence="1">The sequence shown here is derived from an EMBL/GenBank/DDBJ whole genome shotgun (WGS) entry which is preliminary data.</text>
</comment>
<dbReference type="Proteomes" id="UP000293398">
    <property type="component" value="Unassembled WGS sequence"/>
</dbReference>
<evidence type="ECO:0000313" key="1">
    <source>
        <dbReference type="EMBL" id="RZT94553.1"/>
    </source>
</evidence>
<sequence>MSDNKFPFGNDITKPDQWVGNMATKSQRWLVSYEGSFAIGCGYHSFIFLGLDSMSIGIANILNCGLSASLPIGKLFKAVGGGAREALALDKANDLVGNGKKSYDAAKMESEQSNVTSGMALYERMKKAIPQYMRSVVPFSLEDLAGMPGGIAGAEVEVVGAASIYRIEGYDSVRGALNSEFIFGPVHVANAGTGLVSAGVSLAVGVWSLESSHNLYWELGRAAQARCIVENSSPGYDQPYLQIPNLHPYLQSLPPAGCSPLDTHFSPSRMIPQPFD</sequence>
<dbReference type="EMBL" id="SHKO01000002">
    <property type="protein sequence ID" value="RZT94553.1"/>
    <property type="molecule type" value="Genomic_DNA"/>
</dbReference>
<dbReference type="AlphaFoldDB" id="A0A4Q7VFA5"/>
<organism evidence="1 2">
    <name type="scientific">Advenella incenata</name>
    <dbReference type="NCBI Taxonomy" id="267800"/>
    <lineage>
        <taxon>Bacteria</taxon>
        <taxon>Pseudomonadati</taxon>
        <taxon>Pseudomonadota</taxon>
        <taxon>Betaproteobacteria</taxon>
        <taxon>Burkholderiales</taxon>
        <taxon>Alcaligenaceae</taxon>
    </lineage>
</organism>
<keyword evidence="2" id="KW-1185">Reference proteome</keyword>
<evidence type="ECO:0000313" key="2">
    <source>
        <dbReference type="Proteomes" id="UP000293398"/>
    </source>
</evidence>
<accession>A0A4Q7VFA5</accession>
<dbReference type="RefSeq" id="WP_128392797.1">
    <property type="nucleotide sequence ID" value="NZ_SHKO01000002.1"/>
</dbReference>
<proteinExistence type="predicted"/>
<reference evidence="1 2" key="1">
    <citation type="submission" date="2019-02" db="EMBL/GenBank/DDBJ databases">
        <title>Genomic Encyclopedia of Type Strains, Phase IV (KMG-IV): sequencing the most valuable type-strain genomes for metagenomic binning, comparative biology and taxonomic classification.</title>
        <authorList>
            <person name="Goeker M."/>
        </authorList>
    </citation>
    <scope>NUCLEOTIDE SEQUENCE [LARGE SCALE GENOMIC DNA]</scope>
    <source>
        <strain evidence="1 2">DSM 23814</strain>
    </source>
</reference>
<name>A0A4Q7VFA5_9BURK</name>
<protein>
    <submittedName>
        <fullName evidence="1">Uncharacterized protein</fullName>
    </submittedName>
</protein>
<dbReference type="OrthoDB" id="8630486at2"/>
<gene>
    <name evidence="1" type="ORF">EV681_2974</name>
</gene>